<sequence length="430" mass="47407">MSKPEASQDLPTRLLNDAEMIEACRERDFAEIFKLVKRAGIYPALIARRCELTPSRVGEVIKGQRIIKDIAVVERVADGLRIPGHMLGLMRREWEGSERASLSASLGHSDTSLTPTPDELWIASPGEDLTDPHFATTLIESQLPLHYKSANYFGARQPLATVVHHAQTIDRLLLDANGSTRDELLRLGSRTAEFLGWLYQDLGDFPTAGYWSDRSMEWAQEAADDHMQSYVLFRKSHQAASQANAERAIGLARAAQRVPNLTSGITALAVQQEATGYALQHNPRAALAKFDEAHEYASQSTANDPPTTLDTSYCTPTYIEIQRANCWIDLGEPLRAVQLFEDEIAALPQIYRNDRGVYLARLARAYAKAGEPEQGAKAATKALAIATQTGSARTLAELEAVTQAAGPQRNVPAVATFIERFEIVRDRLAT</sequence>
<dbReference type="RefSeq" id="WP_329397675.1">
    <property type="nucleotide sequence ID" value="NZ_CP109019.1"/>
</dbReference>
<dbReference type="Proteomes" id="UP001432060">
    <property type="component" value="Chromosome"/>
</dbReference>
<gene>
    <name evidence="1" type="ORF">OG515_10370</name>
</gene>
<dbReference type="Gene3D" id="1.25.40.10">
    <property type="entry name" value="Tetratricopeptide repeat domain"/>
    <property type="match status" value="1"/>
</dbReference>
<keyword evidence="2" id="KW-1185">Reference proteome</keyword>
<proteinExistence type="predicted"/>
<evidence type="ECO:0008006" key="3">
    <source>
        <dbReference type="Google" id="ProtNLM"/>
    </source>
</evidence>
<name>A0ABZ1XHT3_9ACTN</name>
<dbReference type="EMBL" id="CP109019">
    <property type="protein sequence ID" value="WUT82571.1"/>
    <property type="molecule type" value="Genomic_DNA"/>
</dbReference>
<organism evidence="1 2">
    <name type="scientific">Streptomyces melanogenes</name>
    <dbReference type="NCBI Taxonomy" id="67326"/>
    <lineage>
        <taxon>Bacteria</taxon>
        <taxon>Bacillati</taxon>
        <taxon>Actinomycetota</taxon>
        <taxon>Actinomycetes</taxon>
        <taxon>Kitasatosporales</taxon>
        <taxon>Streptomycetaceae</taxon>
        <taxon>Streptomyces</taxon>
    </lineage>
</organism>
<dbReference type="SUPFAM" id="SSF48452">
    <property type="entry name" value="TPR-like"/>
    <property type="match status" value="1"/>
</dbReference>
<evidence type="ECO:0000313" key="2">
    <source>
        <dbReference type="Proteomes" id="UP001432060"/>
    </source>
</evidence>
<evidence type="ECO:0000313" key="1">
    <source>
        <dbReference type="EMBL" id="WUT82571.1"/>
    </source>
</evidence>
<reference evidence="1" key="1">
    <citation type="submission" date="2022-10" db="EMBL/GenBank/DDBJ databases">
        <title>The complete genomes of actinobacterial strains from the NBC collection.</title>
        <authorList>
            <person name="Joergensen T.S."/>
            <person name="Alvarez Arevalo M."/>
            <person name="Sterndorff E.B."/>
            <person name="Faurdal D."/>
            <person name="Vuksanovic O."/>
            <person name="Mourched A.-S."/>
            <person name="Charusanti P."/>
            <person name="Shaw S."/>
            <person name="Blin K."/>
            <person name="Weber T."/>
        </authorList>
    </citation>
    <scope>NUCLEOTIDE SEQUENCE</scope>
    <source>
        <strain evidence="1">NBC_00668</strain>
    </source>
</reference>
<protein>
    <recommendedName>
        <fullName evidence="3">XRE family transcriptional regulator</fullName>
    </recommendedName>
</protein>
<dbReference type="InterPro" id="IPR011990">
    <property type="entry name" value="TPR-like_helical_dom_sf"/>
</dbReference>
<accession>A0ABZ1XHT3</accession>